<dbReference type="InterPro" id="IPR050950">
    <property type="entry name" value="HTH-type_LysR_regulators"/>
</dbReference>
<protein>
    <recommendedName>
        <fullName evidence="5">HTH lysR-type domain-containing protein</fullName>
    </recommendedName>
</protein>
<organism evidence="6 7">
    <name type="scientific">Pandoraea thiooxydans</name>
    <dbReference type="NCBI Taxonomy" id="445709"/>
    <lineage>
        <taxon>Bacteria</taxon>
        <taxon>Pseudomonadati</taxon>
        <taxon>Pseudomonadota</taxon>
        <taxon>Betaproteobacteria</taxon>
        <taxon>Burkholderiales</taxon>
        <taxon>Burkholderiaceae</taxon>
        <taxon>Pandoraea</taxon>
    </lineage>
</organism>
<dbReference type="GO" id="GO:0003677">
    <property type="term" value="F:DNA binding"/>
    <property type="evidence" value="ECO:0007669"/>
    <property type="project" value="UniProtKB-KW"/>
</dbReference>
<keyword evidence="3" id="KW-0238">DNA-binding</keyword>
<feature type="domain" description="HTH lysR-type" evidence="5">
    <location>
        <begin position="3"/>
        <end position="60"/>
    </location>
</feature>
<dbReference type="STRING" id="445709.ABW99_06105"/>
<keyword evidence="4" id="KW-0804">Transcription</keyword>
<dbReference type="InterPro" id="IPR000847">
    <property type="entry name" value="LysR_HTH_N"/>
</dbReference>
<gene>
    <name evidence="6" type="ORF">ABW99_06105</name>
</gene>
<dbReference type="PROSITE" id="PS50931">
    <property type="entry name" value="HTH_LYSR"/>
    <property type="match status" value="1"/>
</dbReference>
<evidence type="ECO:0000256" key="2">
    <source>
        <dbReference type="ARBA" id="ARBA00023015"/>
    </source>
</evidence>
<dbReference type="AlphaFoldDB" id="A0A0G3ET11"/>
<dbReference type="OrthoDB" id="8437302at2"/>
<dbReference type="InterPro" id="IPR036388">
    <property type="entry name" value="WH-like_DNA-bd_sf"/>
</dbReference>
<dbReference type="InterPro" id="IPR005119">
    <property type="entry name" value="LysR_subst-bd"/>
</dbReference>
<dbReference type="Gene3D" id="3.40.190.290">
    <property type="match status" value="1"/>
</dbReference>
<sequence>MNISLHQLRVFTAVAQQRSFTRVGDLFGLTQSAISRAVRELEHEIDLKLFDRTTRQVRLTEAGENLAGRIGHLIEEIDDVLHNSHGAREQLRGVVRVAGAPLLSSSLIPECMANCHALFPELSVVLYDKAQQAVLQCVTHGAADFGVIADPADGSFDLSTEFDCETLLVEPLCVVLPAGHPLAAQALVPWQALRGAVLSLPDTDCGAQPVVQRALAANGLQYRADQGFSHPAAILKMVSLGLGLGVLPAAAVSTIDMPQLEVRPLSPTVTCRTLLVRRKGRSLRPGAATLWNQLTACVGQRVLSDAAA</sequence>
<dbReference type="InterPro" id="IPR036390">
    <property type="entry name" value="WH_DNA-bd_sf"/>
</dbReference>
<dbReference type="SUPFAM" id="SSF46785">
    <property type="entry name" value="Winged helix' DNA-binding domain"/>
    <property type="match status" value="1"/>
</dbReference>
<dbReference type="PANTHER" id="PTHR30419:SF14">
    <property type="entry name" value="LYSR FAMILY TRANSCRIPTIONAL REGULATOR"/>
    <property type="match status" value="1"/>
</dbReference>
<comment type="similarity">
    <text evidence="1">Belongs to the LysR transcriptional regulatory family.</text>
</comment>
<dbReference type="PRINTS" id="PR00039">
    <property type="entry name" value="HTHLYSR"/>
</dbReference>
<keyword evidence="7" id="KW-1185">Reference proteome</keyword>
<dbReference type="PANTHER" id="PTHR30419">
    <property type="entry name" value="HTH-TYPE TRANSCRIPTIONAL REGULATOR YBHD"/>
    <property type="match status" value="1"/>
</dbReference>
<dbReference type="RefSeq" id="WP_047213633.1">
    <property type="nucleotide sequence ID" value="NZ_CP011568.3"/>
</dbReference>
<evidence type="ECO:0000259" key="5">
    <source>
        <dbReference type="PROSITE" id="PS50931"/>
    </source>
</evidence>
<dbReference type="GO" id="GO:0005829">
    <property type="term" value="C:cytosol"/>
    <property type="evidence" value="ECO:0007669"/>
    <property type="project" value="TreeGrafter"/>
</dbReference>
<dbReference type="Gene3D" id="1.10.10.10">
    <property type="entry name" value="Winged helix-like DNA-binding domain superfamily/Winged helix DNA-binding domain"/>
    <property type="match status" value="1"/>
</dbReference>
<dbReference type="FunFam" id="1.10.10.10:FF:000001">
    <property type="entry name" value="LysR family transcriptional regulator"/>
    <property type="match status" value="1"/>
</dbReference>
<dbReference type="KEGG" id="ptx:ABW99_06105"/>
<dbReference type="GO" id="GO:0003700">
    <property type="term" value="F:DNA-binding transcription factor activity"/>
    <property type="evidence" value="ECO:0007669"/>
    <property type="project" value="InterPro"/>
</dbReference>
<evidence type="ECO:0000256" key="3">
    <source>
        <dbReference type="ARBA" id="ARBA00023125"/>
    </source>
</evidence>
<accession>A0A0G3ET11</accession>
<dbReference type="EMBL" id="CP011568">
    <property type="protein sequence ID" value="AKJ67851.1"/>
    <property type="molecule type" value="Genomic_DNA"/>
</dbReference>
<reference evidence="7" key="1">
    <citation type="submission" date="2015-06" db="EMBL/GenBank/DDBJ databases">
        <authorList>
            <person name="Lim Y.L."/>
            <person name="Ee R."/>
            <person name="Yong D."/>
            <person name="How K.Y."/>
            <person name="Yin W.F."/>
            <person name="Chan K.G."/>
        </authorList>
    </citation>
    <scope>NUCLEOTIDE SEQUENCE [LARGE SCALE GENOMIC DNA]</scope>
    <source>
        <strain evidence="7">DSM 25325</strain>
    </source>
</reference>
<name>A0A0G3ET11_9BURK</name>
<dbReference type="PATRIC" id="fig|445709.3.peg.1312"/>
<proteinExistence type="inferred from homology"/>
<evidence type="ECO:0000313" key="6">
    <source>
        <dbReference type="EMBL" id="AKJ67851.1"/>
    </source>
</evidence>
<evidence type="ECO:0000256" key="4">
    <source>
        <dbReference type="ARBA" id="ARBA00023163"/>
    </source>
</evidence>
<dbReference type="SUPFAM" id="SSF53850">
    <property type="entry name" value="Periplasmic binding protein-like II"/>
    <property type="match status" value="1"/>
</dbReference>
<evidence type="ECO:0000256" key="1">
    <source>
        <dbReference type="ARBA" id="ARBA00009437"/>
    </source>
</evidence>
<keyword evidence="2" id="KW-0805">Transcription regulation</keyword>
<dbReference type="Pfam" id="PF03466">
    <property type="entry name" value="LysR_substrate"/>
    <property type="match status" value="1"/>
</dbReference>
<dbReference type="Proteomes" id="UP000036700">
    <property type="component" value="Chromosome"/>
</dbReference>
<dbReference type="Pfam" id="PF00126">
    <property type="entry name" value="HTH_1"/>
    <property type="match status" value="1"/>
</dbReference>
<evidence type="ECO:0000313" key="7">
    <source>
        <dbReference type="Proteomes" id="UP000036700"/>
    </source>
</evidence>